<accession>A0A5B7CDA3</accession>
<feature type="compositionally biased region" description="Low complexity" evidence="1">
    <location>
        <begin position="63"/>
        <end position="80"/>
    </location>
</feature>
<protein>
    <submittedName>
        <fullName evidence="2">Uncharacterized protein</fullName>
    </submittedName>
</protein>
<feature type="compositionally biased region" description="Basic residues" evidence="1">
    <location>
        <begin position="47"/>
        <end position="60"/>
    </location>
</feature>
<proteinExistence type="predicted"/>
<evidence type="ECO:0000256" key="1">
    <source>
        <dbReference type="SAM" id="MobiDB-lite"/>
    </source>
</evidence>
<name>A0A5B7CDA3_PORTR</name>
<sequence length="86" mass="9455">MQGKHAVICFCPILYKTGRKANTSIPLGEAKPRLRHGYKEWRAGGRPARRQAWRSLRRPPLRPASSQLVAQKSSVSSTSSGGCHDG</sequence>
<evidence type="ECO:0000313" key="3">
    <source>
        <dbReference type="Proteomes" id="UP000324222"/>
    </source>
</evidence>
<reference evidence="2 3" key="1">
    <citation type="submission" date="2019-05" db="EMBL/GenBank/DDBJ databases">
        <title>Another draft genome of Portunus trituberculatus and its Hox gene families provides insights of decapod evolution.</title>
        <authorList>
            <person name="Jeong J.-H."/>
            <person name="Song I."/>
            <person name="Kim S."/>
            <person name="Choi T."/>
            <person name="Kim D."/>
            <person name="Ryu S."/>
            <person name="Kim W."/>
        </authorList>
    </citation>
    <scope>NUCLEOTIDE SEQUENCE [LARGE SCALE GENOMIC DNA]</scope>
    <source>
        <tissue evidence="2">Muscle</tissue>
    </source>
</reference>
<evidence type="ECO:0000313" key="2">
    <source>
        <dbReference type="EMBL" id="MPC07582.1"/>
    </source>
</evidence>
<gene>
    <name evidence="2" type="ORF">E2C01_000146</name>
</gene>
<dbReference type="EMBL" id="VSRR010000004">
    <property type="protein sequence ID" value="MPC07582.1"/>
    <property type="molecule type" value="Genomic_DNA"/>
</dbReference>
<dbReference type="Proteomes" id="UP000324222">
    <property type="component" value="Unassembled WGS sequence"/>
</dbReference>
<organism evidence="2 3">
    <name type="scientific">Portunus trituberculatus</name>
    <name type="common">Swimming crab</name>
    <name type="synonym">Neptunus trituberculatus</name>
    <dbReference type="NCBI Taxonomy" id="210409"/>
    <lineage>
        <taxon>Eukaryota</taxon>
        <taxon>Metazoa</taxon>
        <taxon>Ecdysozoa</taxon>
        <taxon>Arthropoda</taxon>
        <taxon>Crustacea</taxon>
        <taxon>Multicrustacea</taxon>
        <taxon>Malacostraca</taxon>
        <taxon>Eumalacostraca</taxon>
        <taxon>Eucarida</taxon>
        <taxon>Decapoda</taxon>
        <taxon>Pleocyemata</taxon>
        <taxon>Brachyura</taxon>
        <taxon>Eubrachyura</taxon>
        <taxon>Portunoidea</taxon>
        <taxon>Portunidae</taxon>
        <taxon>Portuninae</taxon>
        <taxon>Portunus</taxon>
    </lineage>
</organism>
<feature type="region of interest" description="Disordered" evidence="1">
    <location>
        <begin position="38"/>
        <end position="86"/>
    </location>
</feature>
<keyword evidence="3" id="KW-1185">Reference proteome</keyword>
<dbReference type="AlphaFoldDB" id="A0A5B7CDA3"/>
<comment type="caution">
    <text evidence="2">The sequence shown here is derived from an EMBL/GenBank/DDBJ whole genome shotgun (WGS) entry which is preliminary data.</text>
</comment>